<accession>A0AAE2SH65</accession>
<dbReference type="InterPro" id="IPR059226">
    <property type="entry name" value="Choice_anch_Q_dom"/>
</dbReference>
<organism evidence="1 2">
    <name type="scientific">Oceaniferula flava</name>
    <dbReference type="NCBI Taxonomy" id="2800421"/>
    <lineage>
        <taxon>Bacteria</taxon>
        <taxon>Pseudomonadati</taxon>
        <taxon>Verrucomicrobiota</taxon>
        <taxon>Verrucomicrobiia</taxon>
        <taxon>Verrucomicrobiales</taxon>
        <taxon>Verrucomicrobiaceae</taxon>
        <taxon>Oceaniferula</taxon>
    </lineage>
</organism>
<dbReference type="InterPro" id="IPR013320">
    <property type="entry name" value="ConA-like_dom_sf"/>
</dbReference>
<name>A0AAE2SH65_9BACT</name>
<dbReference type="AlphaFoldDB" id="A0AAE2SH65"/>
<reference evidence="1" key="1">
    <citation type="submission" date="2021-01" db="EMBL/GenBank/DDBJ databases">
        <title>Modified the classification status of verrucomicrobia.</title>
        <authorList>
            <person name="Feng X."/>
        </authorList>
    </citation>
    <scope>NUCLEOTIDE SEQUENCE</scope>
    <source>
        <strain evidence="1">5K15</strain>
    </source>
</reference>
<dbReference type="NCBIfam" id="NF041518">
    <property type="entry name" value="choice_anch_Q"/>
    <property type="match status" value="1"/>
</dbReference>
<dbReference type="SUPFAM" id="SSF51126">
    <property type="entry name" value="Pectin lyase-like"/>
    <property type="match status" value="1"/>
</dbReference>
<keyword evidence="2" id="KW-1185">Reference proteome</keyword>
<evidence type="ECO:0000313" key="2">
    <source>
        <dbReference type="Proteomes" id="UP000634206"/>
    </source>
</evidence>
<comment type="caution">
    <text evidence="1">The sequence shown here is derived from an EMBL/GenBank/DDBJ whole genome shotgun (WGS) entry which is preliminary data.</text>
</comment>
<dbReference type="EMBL" id="JAENIG010000011">
    <property type="protein sequence ID" value="MBK1856281.1"/>
    <property type="molecule type" value="Genomic_DNA"/>
</dbReference>
<dbReference type="InterPro" id="IPR011050">
    <property type="entry name" value="Pectin_lyase_fold/virulence"/>
</dbReference>
<dbReference type="RefSeq" id="WP_309490901.1">
    <property type="nucleotide sequence ID" value="NZ_JAENIG010000011.1"/>
</dbReference>
<dbReference type="InterPro" id="IPR006626">
    <property type="entry name" value="PbH1"/>
</dbReference>
<dbReference type="SUPFAM" id="SSF49899">
    <property type="entry name" value="Concanavalin A-like lectins/glucanases"/>
    <property type="match status" value="1"/>
</dbReference>
<evidence type="ECO:0000313" key="1">
    <source>
        <dbReference type="EMBL" id="MBK1856281.1"/>
    </source>
</evidence>
<gene>
    <name evidence="1" type="ORF">JIN83_15015</name>
</gene>
<dbReference type="Proteomes" id="UP000634206">
    <property type="component" value="Unassembled WGS sequence"/>
</dbReference>
<proteinExistence type="predicted"/>
<sequence>MHTSILPPIHRFRQAVLSSGLLLAMVLSASAQLLHYRVSDTDDISTSVPNIGSLGDGTNSGTGAVTLSADVPTLGIPAGAGNRSMSFPGNAGVLAPGSQQLLNSQIRLHGGFTYEAWVKYTGNGNINSIIDYAGTEKLRRLASSSGYSMLTNASPVTPFVTAPTNEWHYIAVVFHNIQPETTAGEITGDYTFYVDGIVPLSTVQNVTITDFGDGLNRSIGVGTHPQLLASDFFNGLIYEPRVTLAAVTPENLLFAHQIVTNTNDAGAGSLRAAIAAASSGSLITFDPTLDGQTITLSSGQLLIDKNITIDASTLTSGLTIDANGGVTNHRVIEIETGSSVELSHLTITGGRTPDAPIGEPGESGGGIYCGGNLTLTHCNVSNNSTGRGGDDFGAAPAAHGGDGGGIYIYVGSLTLNDSTVTGNTTGDGGDGQDGGIGGSGGGIYVSSSGAININNSTVDNNATGDGGGGNNSYGGGGGGICLFSAASNNLNNSTVANNSTGDGSYSGSNSGGPGGGIHIFSSDLTLHNSVIAGNTTGLSPTGTPGTGPDLLRSSIEFESTGANFIGDHSGIEHSASLSGILSGNAMLAPLGDYGGPTQTMPPLPGSPLLDLLTDNSTSTDQRGFPRPTSTNASWQNDFSSGLNGATVFTSGNDAATGTIDNGSFRFTDAVASQGAALVLPSTGIFTEFTASFDLFYQLHLSDAADGFSFSFGPAATTATFSSGSLENGVPGAYVISFDTYDGTAGPNSTGNITLRGPNGATISTPYTFFRANEAGAFRSLTVTLDGTGHLVVTYKGNTIIDQMINYTPTAGDSFTFAARTGDLAAEHRIDNIVINYQSQVEADIGAVEIQDATDSYNILSDLWLTDEDGDGQAFGVEFALGTNPKVANTVNFTGPTINSSGQATLNFGLNLAAVDYTIWKLTRSTTLEVGSFEEVLRYDGAFDQLTLGENITVAGSGEFIVTDEAPPTGKAFYRFEAELIAPP</sequence>
<dbReference type="SMART" id="SM00710">
    <property type="entry name" value="PbH1"/>
    <property type="match status" value="5"/>
</dbReference>
<protein>
    <submittedName>
        <fullName evidence="1">Uncharacterized protein</fullName>
    </submittedName>
</protein>